<evidence type="ECO:0000256" key="1">
    <source>
        <dbReference type="SAM" id="Phobius"/>
    </source>
</evidence>
<evidence type="ECO:0000313" key="2">
    <source>
        <dbReference type="EMBL" id="MBX64051.1"/>
    </source>
</evidence>
<accession>A0A2P2QAN0</accession>
<protein>
    <submittedName>
        <fullName evidence="2">Uncharacterized protein</fullName>
    </submittedName>
</protein>
<keyword evidence="1" id="KW-0812">Transmembrane</keyword>
<proteinExistence type="predicted"/>
<organism evidence="2">
    <name type="scientific">Rhizophora mucronata</name>
    <name type="common">Asiatic mangrove</name>
    <dbReference type="NCBI Taxonomy" id="61149"/>
    <lineage>
        <taxon>Eukaryota</taxon>
        <taxon>Viridiplantae</taxon>
        <taxon>Streptophyta</taxon>
        <taxon>Embryophyta</taxon>
        <taxon>Tracheophyta</taxon>
        <taxon>Spermatophyta</taxon>
        <taxon>Magnoliopsida</taxon>
        <taxon>eudicotyledons</taxon>
        <taxon>Gunneridae</taxon>
        <taxon>Pentapetalae</taxon>
        <taxon>rosids</taxon>
        <taxon>fabids</taxon>
        <taxon>Malpighiales</taxon>
        <taxon>Rhizophoraceae</taxon>
        <taxon>Rhizophora</taxon>
    </lineage>
</organism>
<dbReference type="AlphaFoldDB" id="A0A2P2QAN0"/>
<sequence>MQGNSRFLGPSHLIKITSDLSTKSLMTALCFAIPYCSISPVISLLSVF</sequence>
<keyword evidence="1" id="KW-1133">Transmembrane helix</keyword>
<feature type="transmembrane region" description="Helical" evidence="1">
    <location>
        <begin position="25"/>
        <end position="47"/>
    </location>
</feature>
<reference evidence="2" key="1">
    <citation type="submission" date="2018-02" db="EMBL/GenBank/DDBJ databases">
        <title>Rhizophora mucronata_Transcriptome.</title>
        <authorList>
            <person name="Meera S.P."/>
            <person name="Sreeshan A."/>
            <person name="Augustine A."/>
        </authorList>
    </citation>
    <scope>NUCLEOTIDE SEQUENCE</scope>
    <source>
        <tissue evidence="2">Leaf</tissue>
    </source>
</reference>
<dbReference type="EMBL" id="GGEC01083567">
    <property type="protein sequence ID" value="MBX64051.1"/>
    <property type="molecule type" value="Transcribed_RNA"/>
</dbReference>
<name>A0A2P2QAN0_RHIMU</name>
<keyword evidence="1" id="KW-0472">Membrane</keyword>